<keyword evidence="6" id="KW-0675">Receptor</keyword>
<protein>
    <submittedName>
        <fullName evidence="6">Outer membrane receptor protein involved in Fe transport</fullName>
    </submittedName>
</protein>
<organism evidence="6 7">
    <name type="scientific">Pedobacter nutrimenti</name>
    <dbReference type="NCBI Taxonomy" id="1241337"/>
    <lineage>
        <taxon>Bacteria</taxon>
        <taxon>Pseudomonadati</taxon>
        <taxon>Bacteroidota</taxon>
        <taxon>Sphingobacteriia</taxon>
        <taxon>Sphingobacteriales</taxon>
        <taxon>Sphingobacteriaceae</taxon>
        <taxon>Pedobacter</taxon>
    </lineage>
</organism>
<keyword evidence="2" id="KW-0472">Membrane</keyword>
<comment type="subcellular location">
    <subcellularLocation>
        <location evidence="1">Cell outer membrane</location>
    </subcellularLocation>
</comment>
<evidence type="ECO:0000313" key="6">
    <source>
        <dbReference type="EMBL" id="PYF73838.1"/>
    </source>
</evidence>
<proteinExistence type="predicted"/>
<dbReference type="EMBL" id="QKLU01000004">
    <property type="protein sequence ID" value="PYF73838.1"/>
    <property type="molecule type" value="Genomic_DNA"/>
</dbReference>
<dbReference type="InterPro" id="IPR036942">
    <property type="entry name" value="Beta-barrel_TonB_sf"/>
</dbReference>
<accession>A0A318UFU9</accession>
<dbReference type="Pfam" id="PF14905">
    <property type="entry name" value="OMP_b-brl_3"/>
    <property type="match status" value="1"/>
</dbReference>
<reference evidence="6 7" key="1">
    <citation type="submission" date="2018-06" db="EMBL/GenBank/DDBJ databases">
        <title>Genomic Encyclopedia of Archaeal and Bacterial Type Strains, Phase II (KMG-II): from individual species to whole genera.</title>
        <authorList>
            <person name="Goeker M."/>
        </authorList>
    </citation>
    <scope>NUCLEOTIDE SEQUENCE [LARGE SCALE GENOMIC DNA]</scope>
    <source>
        <strain evidence="6 7">DSM 27372</strain>
    </source>
</reference>
<name>A0A318UFU9_9SPHI</name>
<dbReference type="OrthoDB" id="606851at2"/>
<dbReference type="GO" id="GO:0009279">
    <property type="term" value="C:cell outer membrane"/>
    <property type="evidence" value="ECO:0007669"/>
    <property type="project" value="UniProtKB-SubCell"/>
</dbReference>
<evidence type="ECO:0000313" key="7">
    <source>
        <dbReference type="Proteomes" id="UP000248198"/>
    </source>
</evidence>
<evidence type="ECO:0000259" key="5">
    <source>
        <dbReference type="Pfam" id="PF14905"/>
    </source>
</evidence>
<keyword evidence="7" id="KW-1185">Reference proteome</keyword>
<dbReference type="SUPFAM" id="SSF56935">
    <property type="entry name" value="Porins"/>
    <property type="match status" value="1"/>
</dbReference>
<dbReference type="RefSeq" id="WP_110830497.1">
    <property type="nucleotide sequence ID" value="NZ_QKLU01000004.1"/>
</dbReference>
<evidence type="ECO:0000256" key="1">
    <source>
        <dbReference type="ARBA" id="ARBA00004442"/>
    </source>
</evidence>
<dbReference type="Gene3D" id="2.40.170.20">
    <property type="entry name" value="TonB-dependent receptor, beta-barrel domain"/>
    <property type="match status" value="1"/>
</dbReference>
<sequence>MKKLLFFFMALMPFTLSAQYSLKGIVTDETGHSLDGVTITLSINHKNVLAVLTDMGNFTLNQMQKGTYQISATLIGYKPVVLSVPIPKDSLKIMMQSDSKALKEVTISFSKPVIERKADRVTFNVEQSIVASGGTAWDALTKAPGVLLTSTGTIIANQKDVQLYLDNKPLHLSGDDLSAYLQGIPSSLIAKIEVFSNPPASFEAEGASVINIITKKSKVLGFNTTINGGFTQATYGSSVIGSNFNYRKDKLNIYGGYSFTSRKNRFEKHDYVVYNSPGEYSYWDSPSYSILQYKTNNYRFGLDYQLTSQQVLGFLITGNNRTGNTMINTHTQVTNNFRTVPDSTLQTNGSTRQYNNQYAYNLNYNLQLDTNGQGLNLDLDYSPYRVNRQPYLNSHSFLSNGSPTSSPYYIYTPTTQNIDVYSAKLDYNYKTGKIWNFTSGFKYSSIKSQNNFDFYNNAGQQPLFLTANSNHFEYTENTASMYTSMSLSIGKWNLQGGLRGEHTRTKGYSITTNSQDKRQYFKLFPTFFALYKPDELNQLQFTYGYRIERPEYNRLNPARQYSNPYSYLVGNPSLRPAFVQNIELGYTYNKRYNLTAYYTATHDVFSNITIQDNINKVLYNTHQNLGLSLNTGIRLSTAFQLNSWWEMSTMLELYYQREKSAYQQGSYDYHQFSYDGNTTQSFTIDKLHGIKAELSVMYDSFGIQGIYKIGYNYNVDAGIKATVLNGQGTIKLSAGDIFNSNNYHVSVNYLNQNNGFFKRNDTRYGALSFSYRFGANIAAARKRNAGIDEEKQRTQ</sequence>
<dbReference type="SUPFAM" id="SSF49464">
    <property type="entry name" value="Carboxypeptidase regulatory domain-like"/>
    <property type="match status" value="1"/>
</dbReference>
<feature type="signal peptide" evidence="4">
    <location>
        <begin position="1"/>
        <end position="18"/>
    </location>
</feature>
<feature type="chain" id="PRO_5016371113" evidence="4">
    <location>
        <begin position="19"/>
        <end position="795"/>
    </location>
</feature>
<evidence type="ECO:0000256" key="2">
    <source>
        <dbReference type="ARBA" id="ARBA00023136"/>
    </source>
</evidence>
<comment type="caution">
    <text evidence="6">The sequence shown here is derived from an EMBL/GenBank/DDBJ whole genome shotgun (WGS) entry which is preliminary data.</text>
</comment>
<gene>
    <name evidence="6" type="ORF">B0O44_1047</name>
</gene>
<dbReference type="AlphaFoldDB" id="A0A318UFU9"/>
<dbReference type="InterPro" id="IPR041700">
    <property type="entry name" value="OMP_b-brl_3"/>
</dbReference>
<dbReference type="Pfam" id="PF13715">
    <property type="entry name" value="CarbopepD_reg_2"/>
    <property type="match status" value="1"/>
</dbReference>
<dbReference type="Gene3D" id="2.60.40.1120">
    <property type="entry name" value="Carboxypeptidase-like, regulatory domain"/>
    <property type="match status" value="1"/>
</dbReference>
<dbReference type="InterPro" id="IPR008969">
    <property type="entry name" value="CarboxyPept-like_regulatory"/>
</dbReference>
<evidence type="ECO:0000256" key="4">
    <source>
        <dbReference type="SAM" id="SignalP"/>
    </source>
</evidence>
<dbReference type="Proteomes" id="UP000248198">
    <property type="component" value="Unassembled WGS sequence"/>
</dbReference>
<keyword evidence="3" id="KW-0998">Cell outer membrane</keyword>
<evidence type="ECO:0000256" key="3">
    <source>
        <dbReference type="ARBA" id="ARBA00023237"/>
    </source>
</evidence>
<keyword evidence="4" id="KW-0732">Signal</keyword>
<feature type="domain" description="Outer membrane protein beta-barrel" evidence="5">
    <location>
        <begin position="367"/>
        <end position="771"/>
    </location>
</feature>